<comment type="cofactor">
    <cofactor evidence="1">
        <name>Mn(2+)</name>
        <dbReference type="ChEBI" id="CHEBI:29035"/>
    </cofactor>
    <text evidence="1">The Mn(2+) ion enhances activity.</text>
</comment>
<proteinExistence type="predicted"/>
<comment type="caution">
    <text evidence="3">The sequence shown here is derived from an EMBL/GenBank/DDBJ whole genome shotgun (WGS) entry which is preliminary data.</text>
</comment>
<dbReference type="Gene3D" id="3.40.630.10">
    <property type="entry name" value="Zn peptidases"/>
    <property type="match status" value="1"/>
</dbReference>
<feature type="domain" description="Peptidase M20 dimerisation" evidence="2">
    <location>
        <begin position="185"/>
        <end position="283"/>
    </location>
</feature>
<evidence type="ECO:0000313" key="3">
    <source>
        <dbReference type="EMBL" id="PAK96212.1"/>
    </source>
</evidence>
<gene>
    <name evidence="3" type="ORF">B8X04_05510</name>
</gene>
<dbReference type="GO" id="GO:0016787">
    <property type="term" value="F:hydrolase activity"/>
    <property type="evidence" value="ECO:0007669"/>
    <property type="project" value="UniProtKB-KW"/>
</dbReference>
<keyword evidence="1" id="KW-0479">Metal-binding</keyword>
<dbReference type="Gene3D" id="3.30.70.360">
    <property type="match status" value="1"/>
</dbReference>
<dbReference type="SUPFAM" id="SSF53187">
    <property type="entry name" value="Zn-dependent exopeptidases"/>
    <property type="match status" value="1"/>
</dbReference>
<organism evidence="3 4">
    <name type="scientific">Brevibacterium casei</name>
    <dbReference type="NCBI Taxonomy" id="33889"/>
    <lineage>
        <taxon>Bacteria</taxon>
        <taxon>Bacillati</taxon>
        <taxon>Actinomycetota</taxon>
        <taxon>Actinomycetes</taxon>
        <taxon>Micrococcales</taxon>
        <taxon>Brevibacteriaceae</taxon>
        <taxon>Brevibacterium</taxon>
    </lineage>
</organism>
<dbReference type="InterPro" id="IPR011650">
    <property type="entry name" value="Peptidase_M20_dimer"/>
</dbReference>
<dbReference type="InterPro" id="IPR017439">
    <property type="entry name" value="Amidohydrolase"/>
</dbReference>
<dbReference type="RefSeq" id="WP_095375676.1">
    <property type="nucleotide sequence ID" value="NZ_JALXWD010000027.1"/>
</dbReference>
<dbReference type="GO" id="GO:0046872">
    <property type="term" value="F:metal ion binding"/>
    <property type="evidence" value="ECO:0007669"/>
    <property type="project" value="UniProtKB-KW"/>
</dbReference>
<dbReference type="Proteomes" id="UP000216867">
    <property type="component" value="Unassembled WGS sequence"/>
</dbReference>
<protein>
    <submittedName>
        <fullName evidence="3">Amidohydrolase</fullName>
    </submittedName>
</protein>
<feature type="binding site" evidence="1">
    <location>
        <position position="166"/>
    </location>
    <ligand>
        <name>Mn(2+)</name>
        <dbReference type="ChEBI" id="CHEBI:29035"/>
        <label>2</label>
    </ligand>
</feature>
<reference evidence="3 4" key="1">
    <citation type="submission" date="2017-04" db="EMBL/GenBank/DDBJ databases">
        <title>Kefir bacterial isolates.</title>
        <authorList>
            <person name="Kim Y."/>
            <person name="Blasche S."/>
            <person name="Patil K.R."/>
        </authorList>
    </citation>
    <scope>NUCLEOTIDE SEQUENCE [LARGE SCALE GENOMIC DNA]</scope>
    <source>
        <strain evidence="3 4">OG2</strain>
    </source>
</reference>
<dbReference type="CDD" id="cd03886">
    <property type="entry name" value="M20_Acy1"/>
    <property type="match status" value="1"/>
</dbReference>
<dbReference type="NCBIfam" id="TIGR01891">
    <property type="entry name" value="amidohydrolases"/>
    <property type="match status" value="1"/>
</dbReference>
<keyword evidence="3" id="KW-0378">Hydrolase</keyword>
<dbReference type="AlphaFoldDB" id="A0A269ZEJ0"/>
<accession>A0A269ZEJ0</accession>
<dbReference type="PANTHER" id="PTHR11014:SF63">
    <property type="entry name" value="METALLOPEPTIDASE, PUTATIVE (AFU_ORTHOLOGUE AFUA_6G09600)-RELATED"/>
    <property type="match status" value="1"/>
</dbReference>
<dbReference type="InterPro" id="IPR036264">
    <property type="entry name" value="Bact_exopeptidase_dim_dom"/>
</dbReference>
<dbReference type="SUPFAM" id="SSF55031">
    <property type="entry name" value="Bacterial exopeptidase dimerisation domain"/>
    <property type="match status" value="1"/>
</dbReference>
<sequence>MTIDFTTEAAALSTELIELRRDLHRNPELGLDLPRTQRAILDALEGLPLEITTGTGLTSVIAVLRGGRPGPTILLRGDMDALPVVETTGLDYASTNGNMHACGHDLHVSGLVGAAKLLSAHQDELAGTVAFMFQPGEEGLGGAKDMIDEGMFDTIGSTPDAAYAIHVAPGEPGTFVTRPGTIMAGANTFHLTMHGKGGHSSRPQDAVDPIRPLLEFGQAVYSMVTGSFSVFDPIVAEVTQLNAGSAVNIIPGTASLAMSVRTLSAETTKRFPELATRLAESIAAAHRCTAEVVWNEQYPVTVNDAAEAAFTVETLQRAFGPDRVVEAPDPVMGSEDFSYVLEEVPGAFVFLFVTPDGVDPEAAAVNHSPEVLFDDAHLPDQAAALATLAWERSLRG</sequence>
<dbReference type="InterPro" id="IPR002933">
    <property type="entry name" value="Peptidase_M20"/>
</dbReference>
<dbReference type="EMBL" id="NCWY01000004">
    <property type="protein sequence ID" value="PAK96212.1"/>
    <property type="molecule type" value="Genomic_DNA"/>
</dbReference>
<feature type="binding site" evidence="1">
    <location>
        <position position="104"/>
    </location>
    <ligand>
        <name>Mn(2+)</name>
        <dbReference type="ChEBI" id="CHEBI:29035"/>
        <label>2</label>
    </ligand>
</feature>
<feature type="binding site" evidence="1">
    <location>
        <position position="138"/>
    </location>
    <ligand>
        <name>Mn(2+)</name>
        <dbReference type="ChEBI" id="CHEBI:29035"/>
        <label>2</label>
    </ligand>
</feature>
<dbReference type="Pfam" id="PF01546">
    <property type="entry name" value="Peptidase_M20"/>
    <property type="match status" value="1"/>
</dbReference>
<dbReference type="PIRSF" id="PIRSF005962">
    <property type="entry name" value="Pept_M20D_amidohydro"/>
    <property type="match status" value="1"/>
</dbReference>
<evidence type="ECO:0000259" key="2">
    <source>
        <dbReference type="Pfam" id="PF07687"/>
    </source>
</evidence>
<dbReference type="Pfam" id="PF07687">
    <property type="entry name" value="M20_dimer"/>
    <property type="match status" value="1"/>
</dbReference>
<dbReference type="PANTHER" id="PTHR11014">
    <property type="entry name" value="PEPTIDASE M20 FAMILY MEMBER"/>
    <property type="match status" value="1"/>
</dbReference>
<evidence type="ECO:0000313" key="4">
    <source>
        <dbReference type="Proteomes" id="UP000216867"/>
    </source>
</evidence>
<keyword evidence="1" id="KW-0464">Manganese</keyword>
<feature type="binding site" evidence="1">
    <location>
        <position position="102"/>
    </location>
    <ligand>
        <name>Mn(2+)</name>
        <dbReference type="ChEBI" id="CHEBI:29035"/>
        <label>2</label>
    </ligand>
</feature>
<name>A0A269ZEJ0_9MICO</name>
<feature type="binding site" evidence="1">
    <location>
        <position position="367"/>
    </location>
    <ligand>
        <name>Mn(2+)</name>
        <dbReference type="ChEBI" id="CHEBI:29035"/>
        <label>2</label>
    </ligand>
</feature>
<evidence type="ECO:0000256" key="1">
    <source>
        <dbReference type="PIRSR" id="PIRSR005962-1"/>
    </source>
</evidence>